<protein>
    <submittedName>
        <fullName evidence="9">MFS transporter</fullName>
    </submittedName>
</protein>
<feature type="transmembrane region" description="Helical" evidence="7">
    <location>
        <begin position="373"/>
        <end position="392"/>
    </location>
</feature>
<sequence>MNRLYRDRRFYFILFANVLSSIGSGITMIAIPWLLVTEIDRGKTFGYITILMTIINFIFTPWIGHLVDRFSRKKILLFGEAIGFLIVIPFFAIGLLGLDYRIWHYVILYGTGSLYYTLFYPAIFAFNQEIFDKSVYKTLNGMMEIQSQLSSVIAGAVAAMLVSFVQLHWLLLFDAITFLCSFILFNAVPYSPKLKQSANGPYWIKLTEGYNYMKNNRILFWFLLASFMPFIGVMVTNYVFPVYVADVLKEDASIYGMQSMVYGIGAAVAGIIIPFLAGKLGNTRSIVVTVLIYLIGIAMILFVKSIPSFFILTVLLAFGNAGTRVARNSFLMEVVPNNIIGRVDSLFRAVGLGIRVVLLIAFTQFASSNNISMSFYLLTILITASFLIVFITERKMKRKKMLSVSNTMDG</sequence>
<accession>A0ABS5NLL8</accession>
<keyword evidence="2" id="KW-0813">Transport</keyword>
<keyword evidence="10" id="KW-1185">Reference proteome</keyword>
<comment type="caution">
    <text evidence="9">The sequence shown here is derived from an EMBL/GenBank/DDBJ whole genome shotgun (WGS) entry which is preliminary data.</text>
</comment>
<evidence type="ECO:0000256" key="5">
    <source>
        <dbReference type="ARBA" id="ARBA00022989"/>
    </source>
</evidence>
<proteinExistence type="predicted"/>
<feature type="transmembrane region" description="Helical" evidence="7">
    <location>
        <begin position="260"/>
        <end position="278"/>
    </location>
</feature>
<keyword evidence="3" id="KW-1003">Cell membrane</keyword>
<evidence type="ECO:0000256" key="4">
    <source>
        <dbReference type="ARBA" id="ARBA00022692"/>
    </source>
</evidence>
<dbReference type="PROSITE" id="PS50850">
    <property type="entry name" value="MFS"/>
    <property type="match status" value="1"/>
</dbReference>
<dbReference type="EMBL" id="JAGYPM010000001">
    <property type="protein sequence ID" value="MBS4188717.1"/>
    <property type="molecule type" value="Genomic_DNA"/>
</dbReference>
<name>A0ABS5NLL8_9BACI</name>
<dbReference type="PANTHER" id="PTHR23513:SF11">
    <property type="entry name" value="STAPHYLOFERRIN A TRANSPORTER"/>
    <property type="match status" value="1"/>
</dbReference>
<keyword evidence="6 7" id="KW-0472">Membrane</keyword>
<evidence type="ECO:0000256" key="1">
    <source>
        <dbReference type="ARBA" id="ARBA00004651"/>
    </source>
</evidence>
<feature type="transmembrane region" description="Helical" evidence="7">
    <location>
        <begin position="12"/>
        <end position="33"/>
    </location>
</feature>
<feature type="transmembrane region" description="Helical" evidence="7">
    <location>
        <begin position="171"/>
        <end position="188"/>
    </location>
</feature>
<feature type="domain" description="Major facilitator superfamily (MFS) profile" evidence="8">
    <location>
        <begin position="9"/>
        <end position="397"/>
    </location>
</feature>
<dbReference type="InterPro" id="IPR036259">
    <property type="entry name" value="MFS_trans_sf"/>
</dbReference>
<dbReference type="InterPro" id="IPR011701">
    <property type="entry name" value="MFS"/>
</dbReference>
<evidence type="ECO:0000256" key="6">
    <source>
        <dbReference type="ARBA" id="ARBA00023136"/>
    </source>
</evidence>
<gene>
    <name evidence="9" type="ORF">KHA94_00595</name>
</gene>
<evidence type="ECO:0000256" key="7">
    <source>
        <dbReference type="SAM" id="Phobius"/>
    </source>
</evidence>
<feature type="transmembrane region" description="Helical" evidence="7">
    <location>
        <begin position="75"/>
        <end position="96"/>
    </location>
</feature>
<organism evidence="9 10">
    <name type="scientific">Cytobacillus citreus</name>
    <dbReference type="NCBI Taxonomy" id="2833586"/>
    <lineage>
        <taxon>Bacteria</taxon>
        <taxon>Bacillati</taxon>
        <taxon>Bacillota</taxon>
        <taxon>Bacilli</taxon>
        <taxon>Bacillales</taxon>
        <taxon>Bacillaceae</taxon>
        <taxon>Cytobacillus</taxon>
    </lineage>
</organism>
<dbReference type="Proteomes" id="UP000681027">
    <property type="component" value="Unassembled WGS sequence"/>
</dbReference>
<dbReference type="CDD" id="cd06173">
    <property type="entry name" value="MFS_MefA_like"/>
    <property type="match status" value="1"/>
</dbReference>
<feature type="transmembrane region" description="Helical" evidence="7">
    <location>
        <begin position="218"/>
        <end position="240"/>
    </location>
</feature>
<feature type="transmembrane region" description="Helical" evidence="7">
    <location>
        <begin position="346"/>
        <end position="367"/>
    </location>
</feature>
<dbReference type="Gene3D" id="1.20.1250.20">
    <property type="entry name" value="MFS general substrate transporter like domains"/>
    <property type="match status" value="1"/>
</dbReference>
<evidence type="ECO:0000256" key="2">
    <source>
        <dbReference type="ARBA" id="ARBA00022448"/>
    </source>
</evidence>
<feature type="transmembrane region" description="Helical" evidence="7">
    <location>
        <begin position="309"/>
        <end position="326"/>
    </location>
</feature>
<evidence type="ECO:0000313" key="10">
    <source>
        <dbReference type="Proteomes" id="UP000681027"/>
    </source>
</evidence>
<feature type="transmembrane region" description="Helical" evidence="7">
    <location>
        <begin position="285"/>
        <end position="303"/>
    </location>
</feature>
<comment type="subcellular location">
    <subcellularLocation>
        <location evidence="1">Cell membrane</location>
        <topology evidence="1">Multi-pass membrane protein</topology>
    </subcellularLocation>
</comment>
<evidence type="ECO:0000256" key="3">
    <source>
        <dbReference type="ARBA" id="ARBA00022475"/>
    </source>
</evidence>
<feature type="transmembrane region" description="Helical" evidence="7">
    <location>
        <begin position="147"/>
        <end position="165"/>
    </location>
</feature>
<dbReference type="Pfam" id="PF07690">
    <property type="entry name" value="MFS_1"/>
    <property type="match status" value="1"/>
</dbReference>
<evidence type="ECO:0000313" key="9">
    <source>
        <dbReference type="EMBL" id="MBS4188717.1"/>
    </source>
</evidence>
<dbReference type="RefSeq" id="WP_213100237.1">
    <property type="nucleotide sequence ID" value="NZ_JAGYPM010000001.1"/>
</dbReference>
<feature type="transmembrane region" description="Helical" evidence="7">
    <location>
        <begin position="45"/>
        <end position="63"/>
    </location>
</feature>
<dbReference type="SUPFAM" id="SSF103473">
    <property type="entry name" value="MFS general substrate transporter"/>
    <property type="match status" value="1"/>
</dbReference>
<keyword evidence="4 7" id="KW-0812">Transmembrane</keyword>
<keyword evidence="5 7" id="KW-1133">Transmembrane helix</keyword>
<feature type="transmembrane region" description="Helical" evidence="7">
    <location>
        <begin position="102"/>
        <end position="126"/>
    </location>
</feature>
<dbReference type="PANTHER" id="PTHR23513">
    <property type="entry name" value="INTEGRAL MEMBRANE EFFLUX PROTEIN-RELATED"/>
    <property type="match status" value="1"/>
</dbReference>
<dbReference type="InterPro" id="IPR020846">
    <property type="entry name" value="MFS_dom"/>
</dbReference>
<evidence type="ECO:0000259" key="8">
    <source>
        <dbReference type="PROSITE" id="PS50850"/>
    </source>
</evidence>
<reference evidence="9 10" key="1">
    <citation type="submission" date="2021-05" db="EMBL/GenBank/DDBJ databases">
        <title>Novel Bacillus species.</title>
        <authorList>
            <person name="Liu G."/>
        </authorList>
    </citation>
    <scope>NUCLEOTIDE SEQUENCE [LARGE SCALE GENOMIC DNA]</scope>
    <source>
        <strain evidence="9 10">FJAT-49705</strain>
    </source>
</reference>